<dbReference type="SMART" id="SM00607">
    <property type="entry name" value="FTP"/>
    <property type="match status" value="1"/>
</dbReference>
<dbReference type="Gene3D" id="2.60.120.260">
    <property type="entry name" value="Galactose-binding domain-like"/>
    <property type="match status" value="1"/>
</dbReference>
<comment type="similarity">
    <text evidence="2">Belongs to the fucolectin family.</text>
</comment>
<comment type="caution">
    <text evidence="10">The sequence shown here is derived from an EMBL/GenBank/DDBJ whole genome shotgun (WGS) entry which is preliminary data.</text>
</comment>
<dbReference type="InterPro" id="IPR017853">
    <property type="entry name" value="GH"/>
</dbReference>
<protein>
    <recommendedName>
        <fullName evidence="9">Fucolectin tachylectin-4 pentraxin-1 domain-containing protein</fullName>
    </recommendedName>
</protein>
<dbReference type="InterPro" id="IPR051941">
    <property type="entry name" value="BG_Antigen-Binding_Lectin"/>
</dbReference>
<evidence type="ECO:0000259" key="9">
    <source>
        <dbReference type="SMART" id="SM00607"/>
    </source>
</evidence>
<dbReference type="Pfam" id="PF22633">
    <property type="entry name" value="F5_F8_type_C_2"/>
    <property type="match status" value="1"/>
</dbReference>
<sequence>MKHSTLFFFFLIVVFSINAQSTIYTNDMDYVLGDVKQAFISDQITTETQADNLIEGMKNLGVNGIRIPIYAEGLNPNKEMFDYFYNKAVDEGFLIFANPAQSSGGHRIANGILNGDMVSVLDDEEATNTLINRIKDFAAEYPCKWINPFNEDGRPDVAWSTAQMNTIYASLYNNVNGAELIGPCVWGIPASIDVFNNTDISDYITVAATHNLGFNHSSWPTFIAAAEAKNLPVWDSEVNHNDAKGNGTRLEKALEYEVDGLVLYNIWNTISLTDGSISTAGDEIMSMCLKNYTKGVNLALNGVATQSTTGANSPASLAIDGNTNGNWGSGSVTVAFVDTDGSNPWWQVDLGSNQVIGDIKIYNRTDDCCQTRLSDFTVSVMNSEGVITHSETFTSYPDFAVTTKAENVSGRFVRVQMNNETTLNLAEVEVYQGDISNDIYSAKKGAENMIYPNPASNYFVVKEVRGATCEVYNSLGSLVLRHSVETDEWTVNVSKLNPGIYIVRINYNGQVSNHKVMIQ</sequence>
<evidence type="ECO:0000256" key="1">
    <source>
        <dbReference type="ARBA" id="ARBA00002219"/>
    </source>
</evidence>
<evidence type="ECO:0000313" key="10">
    <source>
        <dbReference type="EMBL" id="GAF01635.1"/>
    </source>
</evidence>
<name>W7XUF6_9BACT</name>
<dbReference type="GO" id="GO:0010185">
    <property type="term" value="P:regulation of cellular defense response"/>
    <property type="evidence" value="ECO:0007669"/>
    <property type="project" value="UniProtKB-ARBA"/>
</dbReference>
<dbReference type="InterPro" id="IPR006585">
    <property type="entry name" value="FTP1"/>
</dbReference>
<proteinExistence type="inferred from homology"/>
<dbReference type="InterPro" id="IPR026444">
    <property type="entry name" value="Secre_tail"/>
</dbReference>
<dbReference type="NCBIfam" id="TIGR04183">
    <property type="entry name" value="Por_Secre_tail"/>
    <property type="match status" value="1"/>
</dbReference>
<dbReference type="RefSeq" id="WP_027472690.1">
    <property type="nucleotide sequence ID" value="NZ_BAMD01000002.1"/>
</dbReference>
<keyword evidence="4" id="KW-0479">Metal-binding</keyword>
<evidence type="ECO:0000256" key="4">
    <source>
        <dbReference type="ARBA" id="ARBA00022723"/>
    </source>
</evidence>
<keyword evidence="11" id="KW-1185">Reference proteome</keyword>
<dbReference type="Pfam" id="PF18962">
    <property type="entry name" value="Por_Secre_tail"/>
    <property type="match status" value="1"/>
</dbReference>
<accession>W7XUF6</accession>
<dbReference type="GO" id="GO:0042806">
    <property type="term" value="F:fucose binding"/>
    <property type="evidence" value="ECO:0007669"/>
    <property type="project" value="UniProtKB-ARBA"/>
</dbReference>
<evidence type="ECO:0000256" key="2">
    <source>
        <dbReference type="ARBA" id="ARBA00010147"/>
    </source>
</evidence>
<evidence type="ECO:0000256" key="3">
    <source>
        <dbReference type="ARBA" id="ARBA00011233"/>
    </source>
</evidence>
<dbReference type="EMBL" id="BAMD01000002">
    <property type="protein sequence ID" value="GAF01635.1"/>
    <property type="molecule type" value="Genomic_DNA"/>
</dbReference>
<organism evidence="10 11">
    <name type="scientific">Saccharicrinis fermentans DSM 9555 = JCM 21142</name>
    <dbReference type="NCBI Taxonomy" id="869213"/>
    <lineage>
        <taxon>Bacteria</taxon>
        <taxon>Pseudomonadati</taxon>
        <taxon>Bacteroidota</taxon>
        <taxon>Bacteroidia</taxon>
        <taxon>Marinilabiliales</taxon>
        <taxon>Marinilabiliaceae</taxon>
        <taxon>Saccharicrinis</taxon>
    </lineage>
</organism>
<evidence type="ECO:0000313" key="11">
    <source>
        <dbReference type="Proteomes" id="UP000019402"/>
    </source>
</evidence>
<evidence type="ECO:0000256" key="6">
    <source>
        <dbReference type="ARBA" id="ARBA00022837"/>
    </source>
</evidence>
<gene>
    <name evidence="10" type="ORF">JCM21142_247</name>
</gene>
<keyword evidence="6" id="KW-0106">Calcium</keyword>
<dbReference type="Gene3D" id="3.20.20.80">
    <property type="entry name" value="Glycosidases"/>
    <property type="match status" value="1"/>
</dbReference>
<dbReference type="STRING" id="869213.GCA_000517085_03247"/>
<evidence type="ECO:0000256" key="7">
    <source>
        <dbReference type="ARBA" id="ARBA00023157"/>
    </source>
</evidence>
<dbReference type="eggNOG" id="COG1470">
    <property type="taxonomic scope" value="Bacteria"/>
</dbReference>
<evidence type="ECO:0000256" key="8">
    <source>
        <dbReference type="SAM" id="SignalP"/>
    </source>
</evidence>
<dbReference type="GO" id="GO:0046872">
    <property type="term" value="F:metal ion binding"/>
    <property type="evidence" value="ECO:0007669"/>
    <property type="project" value="UniProtKB-KW"/>
</dbReference>
<keyword evidence="5" id="KW-0430">Lectin</keyword>
<dbReference type="SUPFAM" id="SSF51445">
    <property type="entry name" value="(Trans)glycosidases"/>
    <property type="match status" value="1"/>
</dbReference>
<feature type="domain" description="Fucolectin tachylectin-4 pentraxin-1" evidence="9">
    <location>
        <begin position="295"/>
        <end position="443"/>
    </location>
</feature>
<dbReference type="InterPro" id="IPR008979">
    <property type="entry name" value="Galactose-bd-like_sf"/>
</dbReference>
<dbReference type="SUPFAM" id="SSF49785">
    <property type="entry name" value="Galactose-binding domain-like"/>
    <property type="match status" value="1"/>
</dbReference>
<feature type="chain" id="PRO_5004904012" description="Fucolectin tachylectin-4 pentraxin-1 domain-containing protein" evidence="8">
    <location>
        <begin position="20"/>
        <end position="519"/>
    </location>
</feature>
<comment type="subunit">
    <text evidence="3">Homotrimer.</text>
</comment>
<comment type="function">
    <text evidence="1">Acts as a defensive agent. Recognizes blood group fucosylated oligosaccharides including A, B, H and Lewis B-type antigens. Does not recognize Lewis A antigen and has low affinity for monovalent haptens.</text>
</comment>
<dbReference type="PANTHER" id="PTHR45713:SF6">
    <property type="entry name" value="F5_8 TYPE C DOMAIN-CONTAINING PROTEIN"/>
    <property type="match status" value="1"/>
</dbReference>
<dbReference type="AlphaFoldDB" id="W7XUF6"/>
<feature type="signal peptide" evidence="8">
    <location>
        <begin position="1"/>
        <end position="19"/>
    </location>
</feature>
<dbReference type="PANTHER" id="PTHR45713">
    <property type="entry name" value="FTP DOMAIN-CONTAINING PROTEIN"/>
    <property type="match status" value="1"/>
</dbReference>
<keyword evidence="7" id="KW-1015">Disulfide bond</keyword>
<keyword evidence="8" id="KW-0732">Signal</keyword>
<evidence type="ECO:0000256" key="5">
    <source>
        <dbReference type="ARBA" id="ARBA00022734"/>
    </source>
</evidence>
<reference evidence="10 11" key="1">
    <citation type="journal article" date="2014" name="Genome Announc.">
        <title>Draft Genome Sequence of Cytophaga fermentans JCM 21142T, a Facultative Anaerobe Isolated from Marine Mud.</title>
        <authorList>
            <person name="Starns D."/>
            <person name="Oshima K."/>
            <person name="Suda W."/>
            <person name="Iino T."/>
            <person name="Yuki M."/>
            <person name="Inoue J."/>
            <person name="Kitamura K."/>
            <person name="Iida T."/>
            <person name="Darby A."/>
            <person name="Hattori M."/>
            <person name="Ohkuma M."/>
        </authorList>
    </citation>
    <scope>NUCLEOTIDE SEQUENCE [LARGE SCALE GENOMIC DNA]</scope>
    <source>
        <strain evidence="10 11">JCM 21142</strain>
    </source>
</reference>
<dbReference type="OrthoDB" id="9765957at2"/>
<dbReference type="Proteomes" id="UP000019402">
    <property type="component" value="Unassembled WGS sequence"/>
</dbReference>